<protein>
    <submittedName>
        <fullName evidence="1">Uncharacterized protein</fullName>
    </submittedName>
</protein>
<dbReference type="PANTHER" id="PTHR24104">
    <property type="entry name" value="E3 UBIQUITIN-PROTEIN LIGASE NHLRC1-RELATED"/>
    <property type="match status" value="1"/>
</dbReference>
<proteinExistence type="predicted"/>
<organism evidence="1 2">
    <name type="scientific">Anaerocolumna cellulosilytica</name>
    <dbReference type="NCBI Taxonomy" id="433286"/>
    <lineage>
        <taxon>Bacteria</taxon>
        <taxon>Bacillati</taxon>
        <taxon>Bacillota</taxon>
        <taxon>Clostridia</taxon>
        <taxon>Lachnospirales</taxon>
        <taxon>Lachnospiraceae</taxon>
        <taxon>Anaerocolumna</taxon>
    </lineage>
</organism>
<dbReference type="Gene3D" id="1.25.40.10">
    <property type="entry name" value="Tetratricopeptide repeat domain"/>
    <property type="match status" value="1"/>
</dbReference>
<evidence type="ECO:0000313" key="1">
    <source>
        <dbReference type="EMBL" id="BCJ93171.1"/>
    </source>
</evidence>
<dbReference type="PANTHER" id="PTHR24104:SF25">
    <property type="entry name" value="PROTEIN LIN-41"/>
    <property type="match status" value="1"/>
</dbReference>
<dbReference type="Proteomes" id="UP000515561">
    <property type="component" value="Chromosome"/>
</dbReference>
<sequence length="489" mass="55135">MEKKSLLILLVFLLVFLPTRVYAADGKSYDYDGYTYNYWWNAVESPAAFQLDTVIDEADMGGIKVQGFNDVATSEDGHIFLVDTLESRVNITDQNGSFIKSLKVIRDADNKIVIDESGAQLVFNAPEGVFYQEKNKELYIADTGAERIVVLDGSDYTLKRVIKKPENMAGVSEFRPSKIVVDSADRIYVVVQSSYEGIIELNPDGTFSRYFGVNSPSVNFLDYFWKSISSDRQKEQMKKTFAPAFNNVALDSDGFVYAVTFDAAAEHMVFRLNSGGKNVLREEGNTFVIGDIHKMNLNEQSQFVDVAVKDYGTYAVLDKYKGRIFLYDFDGQLLNAFGSLGKTKGSFSMPTGITWSGDNLVVTDSALKCAYILKPTDFGKAALQASKSYYYGNWDEALVQFENILKLNANYEVAYVGIGKNYLMKDDFKKAMYYFKLGNNRAFYSKAYNGHRGEVLQENFGIIAVIFVSFITLILYTEVRYHKKESGHK</sequence>
<gene>
    <name evidence="1" type="ORF">acsn021_07400</name>
</gene>
<accession>A0A6S6R1T8</accession>
<keyword evidence="2" id="KW-1185">Reference proteome</keyword>
<dbReference type="AlphaFoldDB" id="A0A6S6R1T8"/>
<dbReference type="InterPro" id="IPR011042">
    <property type="entry name" value="6-blade_b-propeller_TolB-like"/>
</dbReference>
<dbReference type="RefSeq" id="WP_184095565.1">
    <property type="nucleotide sequence ID" value="NZ_AP023367.1"/>
</dbReference>
<dbReference type="EMBL" id="AP023367">
    <property type="protein sequence ID" value="BCJ93171.1"/>
    <property type="molecule type" value="Genomic_DNA"/>
</dbReference>
<dbReference type="InterPro" id="IPR011990">
    <property type="entry name" value="TPR-like_helical_dom_sf"/>
</dbReference>
<dbReference type="KEGG" id="acel:acsn021_07400"/>
<evidence type="ECO:0000313" key="2">
    <source>
        <dbReference type="Proteomes" id="UP000515561"/>
    </source>
</evidence>
<dbReference type="GO" id="GO:0008270">
    <property type="term" value="F:zinc ion binding"/>
    <property type="evidence" value="ECO:0007669"/>
    <property type="project" value="UniProtKB-KW"/>
</dbReference>
<dbReference type="SUPFAM" id="SSF101898">
    <property type="entry name" value="NHL repeat"/>
    <property type="match status" value="1"/>
</dbReference>
<reference evidence="1 2" key="1">
    <citation type="journal article" date="2016" name="Int. J. Syst. Evol. Microbiol.">
        <title>Descriptions of Anaerotaenia torta gen. nov., sp. nov. and Anaerocolumna cellulosilytica gen. nov., sp. nov. isolated from a methanogenic reactor of cattle waste.</title>
        <authorList>
            <person name="Uek A."/>
            <person name="Ohtaki Y."/>
            <person name="Kaku N."/>
            <person name="Ueki K."/>
        </authorList>
    </citation>
    <scope>NUCLEOTIDE SEQUENCE [LARGE SCALE GENOMIC DNA]</scope>
    <source>
        <strain evidence="1 2">SN021</strain>
    </source>
</reference>
<name>A0A6S6R1T8_9FIRM</name>
<dbReference type="SUPFAM" id="SSF48452">
    <property type="entry name" value="TPR-like"/>
    <property type="match status" value="1"/>
</dbReference>
<dbReference type="InterPro" id="IPR050952">
    <property type="entry name" value="TRIM-NHL_E3_ligases"/>
</dbReference>
<dbReference type="Gene3D" id="2.120.10.30">
    <property type="entry name" value="TolB, C-terminal domain"/>
    <property type="match status" value="2"/>
</dbReference>